<sequence length="220" mass="25492">MTTYIMKECAWYDIKSNSLRSTSGILSINPKKFELSNFQDFVVKSKNASKNIAGKTCSIIQVVNLIVGRHIISSNGYCSRVFIPKSSSCLFDTDFDTDALLYINGHVIGNYRFVAVCYSYDPFTACHHKSNRSIEIIDPSFDRSYKFITPVHKIKVSNKSNTIICILRVLTNRWSEYYYRQLHNFTCSSYIHNCRISYRFIKTDTGSNVEHDRNIFYQKT</sequence>
<protein>
    <submittedName>
        <fullName evidence="1">Uncharacterized protein</fullName>
    </submittedName>
</protein>
<gene>
    <name evidence="1" type="ORF">AGLY_001837</name>
</gene>
<evidence type="ECO:0000313" key="2">
    <source>
        <dbReference type="Proteomes" id="UP000475862"/>
    </source>
</evidence>
<feature type="non-terminal residue" evidence="1">
    <location>
        <position position="220"/>
    </location>
</feature>
<dbReference type="AlphaFoldDB" id="A0A6G0U4V7"/>
<accession>A0A6G0U4V7</accession>
<name>A0A6G0U4V7_APHGL</name>
<evidence type="ECO:0000313" key="1">
    <source>
        <dbReference type="EMBL" id="KAE9544148.1"/>
    </source>
</evidence>
<organism evidence="1 2">
    <name type="scientific">Aphis glycines</name>
    <name type="common">Soybean aphid</name>
    <dbReference type="NCBI Taxonomy" id="307491"/>
    <lineage>
        <taxon>Eukaryota</taxon>
        <taxon>Metazoa</taxon>
        <taxon>Ecdysozoa</taxon>
        <taxon>Arthropoda</taxon>
        <taxon>Hexapoda</taxon>
        <taxon>Insecta</taxon>
        <taxon>Pterygota</taxon>
        <taxon>Neoptera</taxon>
        <taxon>Paraneoptera</taxon>
        <taxon>Hemiptera</taxon>
        <taxon>Sternorrhyncha</taxon>
        <taxon>Aphidomorpha</taxon>
        <taxon>Aphidoidea</taxon>
        <taxon>Aphididae</taxon>
        <taxon>Aphidini</taxon>
        <taxon>Aphis</taxon>
        <taxon>Aphis</taxon>
    </lineage>
</organism>
<dbReference type="EMBL" id="VYZN01000003">
    <property type="protein sequence ID" value="KAE9544148.1"/>
    <property type="molecule type" value="Genomic_DNA"/>
</dbReference>
<comment type="caution">
    <text evidence="1">The sequence shown here is derived from an EMBL/GenBank/DDBJ whole genome shotgun (WGS) entry which is preliminary data.</text>
</comment>
<keyword evidence="2" id="KW-1185">Reference proteome</keyword>
<dbReference type="Proteomes" id="UP000475862">
    <property type="component" value="Unassembled WGS sequence"/>
</dbReference>
<proteinExistence type="predicted"/>
<reference evidence="1 2" key="1">
    <citation type="submission" date="2019-08" db="EMBL/GenBank/DDBJ databases">
        <title>The genome of the soybean aphid Biotype 1, its phylome, world population structure and adaptation to the North American continent.</title>
        <authorList>
            <person name="Giordano R."/>
            <person name="Donthu R.K."/>
            <person name="Hernandez A.G."/>
            <person name="Wright C.L."/>
            <person name="Zimin A.V."/>
        </authorList>
    </citation>
    <scope>NUCLEOTIDE SEQUENCE [LARGE SCALE GENOMIC DNA]</scope>
    <source>
        <tissue evidence="1">Whole aphids</tissue>
    </source>
</reference>